<evidence type="ECO:0000256" key="4">
    <source>
        <dbReference type="ARBA" id="ARBA00022691"/>
    </source>
</evidence>
<organism evidence="12 13">
    <name type="scientific">Geranomyces variabilis</name>
    <dbReference type="NCBI Taxonomy" id="109894"/>
    <lineage>
        <taxon>Eukaryota</taxon>
        <taxon>Fungi</taxon>
        <taxon>Fungi incertae sedis</taxon>
        <taxon>Chytridiomycota</taxon>
        <taxon>Chytridiomycota incertae sedis</taxon>
        <taxon>Chytridiomycetes</taxon>
        <taxon>Spizellomycetales</taxon>
        <taxon>Powellomycetaceae</taxon>
        <taxon>Geranomyces</taxon>
    </lineage>
</organism>
<dbReference type="FunFam" id="3.40.50.150:FF:000025">
    <property type="entry name" value="N-terminal Xaa-Pro-Lys N-methyltransferase 1"/>
    <property type="match status" value="1"/>
</dbReference>
<evidence type="ECO:0000256" key="7">
    <source>
        <dbReference type="ARBA" id="ARBA00043129"/>
    </source>
</evidence>
<evidence type="ECO:0000256" key="9">
    <source>
        <dbReference type="ARBA" id="ARBA00047885"/>
    </source>
</evidence>
<evidence type="ECO:0000256" key="6">
    <source>
        <dbReference type="ARBA" id="ARBA00039449"/>
    </source>
</evidence>
<keyword evidence="4" id="KW-0949">S-adenosyl-L-methionine</keyword>
<dbReference type="InterPro" id="IPR029063">
    <property type="entry name" value="SAM-dependent_MTases_sf"/>
</dbReference>
<gene>
    <name evidence="12" type="primary">NTMT1</name>
    <name evidence="12" type="ORF">HDU87_000345</name>
</gene>
<name>A0AAD5TP58_9FUNG</name>
<keyword evidence="2" id="KW-0489">Methyltransferase</keyword>
<comment type="caution">
    <text evidence="12">The sequence shown here is derived from an EMBL/GenBank/DDBJ whole genome shotgun (WGS) entry which is preliminary data.</text>
</comment>
<evidence type="ECO:0000256" key="5">
    <source>
        <dbReference type="ARBA" id="ARBA00039112"/>
    </source>
</evidence>
<proteinExistence type="inferred from homology"/>
<evidence type="ECO:0000256" key="1">
    <source>
        <dbReference type="ARBA" id="ARBA00009059"/>
    </source>
</evidence>
<dbReference type="Proteomes" id="UP001212152">
    <property type="component" value="Unassembled WGS sequence"/>
</dbReference>
<evidence type="ECO:0000256" key="8">
    <source>
        <dbReference type="ARBA" id="ARBA00047306"/>
    </source>
</evidence>
<dbReference type="GO" id="GO:0005737">
    <property type="term" value="C:cytoplasm"/>
    <property type="evidence" value="ECO:0007669"/>
    <property type="project" value="TreeGrafter"/>
</dbReference>
<sequence length="336" mass="36882">MPPIASKSSSPPAVGGPSWYSDAAGYWGSIEPTVQGMLGGFEELTDIDCEASVAFIDEYVNGCKASRCNGSQLVPPRLGKALACGIGRVSKHFLLKVFDRVDLVEQTPKFLEQAKAEYLGDEANRVDRFIPEGLQEFVPQEGRYDLIWAQWVLGHLTDDDFVAFFQRCKRGLKPNGLIGVKENATRNGVEVDTVDSSVTRPPALLKELFTKAGLKIIKEDVQKGFPSSLYPFPLWKFRAAPGQPGVCHAALQRQARSKSSSGVMSRPTFSISQVGHASFPVGADCTTRWESKSSMEAHYAQLHAERPSVDCPDCQQTFTPDRKGSVRRSNVPLLDD</sequence>
<dbReference type="AlphaFoldDB" id="A0AAD5TP58"/>
<dbReference type="SUPFAM" id="SSF53335">
    <property type="entry name" value="S-adenosyl-L-methionine-dependent methyltransferases"/>
    <property type="match status" value="1"/>
</dbReference>
<evidence type="ECO:0000313" key="13">
    <source>
        <dbReference type="Proteomes" id="UP001212152"/>
    </source>
</evidence>
<dbReference type="Pfam" id="PF05891">
    <property type="entry name" value="Methyltransf_PK"/>
    <property type="match status" value="1"/>
</dbReference>
<dbReference type="GO" id="GO:0071885">
    <property type="term" value="F:N-terminal protein N-methyltransferase activity"/>
    <property type="evidence" value="ECO:0007669"/>
    <property type="project" value="UniProtKB-EC"/>
</dbReference>
<accession>A0AAD5TP58</accession>
<dbReference type="CDD" id="cd02440">
    <property type="entry name" value="AdoMet_MTases"/>
    <property type="match status" value="1"/>
</dbReference>
<reference evidence="12" key="1">
    <citation type="submission" date="2020-05" db="EMBL/GenBank/DDBJ databases">
        <title>Phylogenomic resolution of chytrid fungi.</title>
        <authorList>
            <person name="Stajich J.E."/>
            <person name="Amses K."/>
            <person name="Simmons R."/>
            <person name="Seto K."/>
            <person name="Myers J."/>
            <person name="Bonds A."/>
            <person name="Quandt C.A."/>
            <person name="Barry K."/>
            <person name="Liu P."/>
            <person name="Grigoriev I."/>
            <person name="Longcore J.E."/>
            <person name="James T.Y."/>
        </authorList>
    </citation>
    <scope>NUCLEOTIDE SEQUENCE</scope>
    <source>
        <strain evidence="12">JEL0379</strain>
    </source>
</reference>
<evidence type="ECO:0000256" key="2">
    <source>
        <dbReference type="ARBA" id="ARBA00022603"/>
    </source>
</evidence>
<keyword evidence="13" id="KW-1185">Reference proteome</keyword>
<evidence type="ECO:0000256" key="3">
    <source>
        <dbReference type="ARBA" id="ARBA00022679"/>
    </source>
</evidence>
<dbReference type="Gene3D" id="3.40.50.150">
    <property type="entry name" value="Vaccinia Virus protein VP39"/>
    <property type="match status" value="1"/>
</dbReference>
<evidence type="ECO:0000256" key="10">
    <source>
        <dbReference type="ARBA" id="ARBA00048167"/>
    </source>
</evidence>
<comment type="catalytic activity">
    <reaction evidence="8">
        <text>N-terminal L-seryl-L-prolyl-L-lysyl-[protein] + 3 S-adenosyl-L-methionine = N-terminal N,N,N-trimethyl-L-seryl-L-prolyl-L-lysyl-[protein] + 3 S-adenosyl-L-homocysteine + 3 H(+)</text>
        <dbReference type="Rhea" id="RHEA:54724"/>
        <dbReference type="Rhea" id="RHEA-COMP:13789"/>
        <dbReference type="Rhea" id="RHEA-COMP:13973"/>
        <dbReference type="ChEBI" id="CHEBI:15378"/>
        <dbReference type="ChEBI" id="CHEBI:57856"/>
        <dbReference type="ChEBI" id="CHEBI:59789"/>
        <dbReference type="ChEBI" id="CHEBI:138061"/>
        <dbReference type="ChEBI" id="CHEBI:138317"/>
        <dbReference type="EC" id="2.1.1.244"/>
    </reaction>
</comment>
<dbReference type="GO" id="GO:0032259">
    <property type="term" value="P:methylation"/>
    <property type="evidence" value="ECO:0007669"/>
    <property type="project" value="UniProtKB-KW"/>
</dbReference>
<evidence type="ECO:0000313" key="12">
    <source>
        <dbReference type="EMBL" id="KAJ3182007.1"/>
    </source>
</evidence>
<protein>
    <recommendedName>
        <fullName evidence="6">Alpha N-terminal protein methyltransferase 1</fullName>
        <ecNumber evidence="5">2.1.1.244</ecNumber>
    </recommendedName>
    <alternativeName>
        <fullName evidence="11">Translation associated element 1</fullName>
    </alternativeName>
    <alternativeName>
        <fullName evidence="7">X-Pro-Lys N-terminal protein methyltransferase 1</fullName>
    </alternativeName>
</protein>
<dbReference type="EC" id="2.1.1.244" evidence="5"/>
<dbReference type="InterPro" id="IPR008576">
    <property type="entry name" value="MeTrfase_NTM1"/>
</dbReference>
<comment type="catalytic activity">
    <reaction evidence="9">
        <text>N-terminal L-prolyl-L-prolyl-L-lysyl-[protein] + 2 S-adenosyl-L-methionine = N-terminal N,N-dimethyl-L-prolyl-L-prolyl-L-lysyl-[protein] + 2 S-adenosyl-L-homocysteine + 2 H(+)</text>
        <dbReference type="Rhea" id="RHEA:54736"/>
        <dbReference type="Rhea" id="RHEA-COMP:13787"/>
        <dbReference type="Rhea" id="RHEA-COMP:13974"/>
        <dbReference type="ChEBI" id="CHEBI:15378"/>
        <dbReference type="ChEBI" id="CHEBI:57856"/>
        <dbReference type="ChEBI" id="CHEBI:59789"/>
        <dbReference type="ChEBI" id="CHEBI:138059"/>
        <dbReference type="ChEBI" id="CHEBI:138318"/>
        <dbReference type="EC" id="2.1.1.244"/>
    </reaction>
</comment>
<dbReference type="EMBL" id="JADGJQ010000010">
    <property type="protein sequence ID" value="KAJ3182007.1"/>
    <property type="molecule type" value="Genomic_DNA"/>
</dbReference>
<comment type="similarity">
    <text evidence="1">Belongs to the methyltransferase superfamily. NTM1 family.</text>
</comment>
<dbReference type="PANTHER" id="PTHR12753:SF0">
    <property type="entry name" value="ALPHA N-TERMINAL PROTEIN METHYLTRANSFERASE 1"/>
    <property type="match status" value="1"/>
</dbReference>
<dbReference type="PANTHER" id="PTHR12753">
    <property type="entry name" value="AD-003 - RELATED"/>
    <property type="match status" value="1"/>
</dbReference>
<keyword evidence="3" id="KW-0808">Transferase</keyword>
<comment type="catalytic activity">
    <reaction evidence="10">
        <text>N-terminal L-alanyl-L-prolyl-L-lysyl-[protein] + 3 S-adenosyl-L-methionine = N-terminal N,N,N-trimethyl-L-alanyl-L-prolyl-L-lysyl-[protein] + 3 S-adenosyl-L-homocysteine + 3 H(+)</text>
        <dbReference type="Rhea" id="RHEA:54712"/>
        <dbReference type="Rhea" id="RHEA-COMP:13785"/>
        <dbReference type="Rhea" id="RHEA-COMP:13971"/>
        <dbReference type="ChEBI" id="CHEBI:15378"/>
        <dbReference type="ChEBI" id="CHEBI:57856"/>
        <dbReference type="ChEBI" id="CHEBI:59789"/>
        <dbReference type="ChEBI" id="CHEBI:138057"/>
        <dbReference type="ChEBI" id="CHEBI:138315"/>
        <dbReference type="EC" id="2.1.1.244"/>
    </reaction>
</comment>
<evidence type="ECO:0000256" key="11">
    <source>
        <dbReference type="ARBA" id="ARBA00082558"/>
    </source>
</evidence>